<protein>
    <submittedName>
        <fullName evidence="2">Uncharacterized protein</fullName>
    </submittedName>
</protein>
<dbReference type="AlphaFoldDB" id="A0A160TFU5"/>
<proteinExistence type="predicted"/>
<reference evidence="2" key="1">
    <citation type="submission" date="2015-10" db="EMBL/GenBank/DDBJ databases">
        <authorList>
            <person name="Gilbert D.G."/>
        </authorList>
    </citation>
    <scope>NUCLEOTIDE SEQUENCE</scope>
</reference>
<evidence type="ECO:0000313" key="2">
    <source>
        <dbReference type="EMBL" id="CUS43635.1"/>
    </source>
</evidence>
<accession>A0A160TFU5</accession>
<dbReference type="EMBL" id="CZQE01000069">
    <property type="protein sequence ID" value="CUS43635.1"/>
    <property type="molecule type" value="Genomic_DNA"/>
</dbReference>
<name>A0A160TFU5_9ZZZZ</name>
<keyword evidence="1" id="KW-0175">Coiled coil</keyword>
<evidence type="ECO:0000256" key="1">
    <source>
        <dbReference type="SAM" id="Coils"/>
    </source>
</evidence>
<organism evidence="2">
    <name type="scientific">hydrothermal vent metagenome</name>
    <dbReference type="NCBI Taxonomy" id="652676"/>
    <lineage>
        <taxon>unclassified sequences</taxon>
        <taxon>metagenomes</taxon>
        <taxon>ecological metagenomes</taxon>
    </lineage>
</organism>
<gene>
    <name evidence="2" type="ORF">MGWOODY_Smn1290</name>
</gene>
<feature type="coiled-coil region" evidence="1">
    <location>
        <begin position="12"/>
        <end position="39"/>
    </location>
</feature>
<sequence>MEHHEKDSAVTRAVALALMRQAQNLLQDVKEEASVTQLQRAIDTLLRKRPDQAPGAS</sequence>